<dbReference type="EMBL" id="JAPDIA010000003">
    <property type="protein sequence ID" value="MDG0809964.1"/>
    <property type="molecule type" value="Genomic_DNA"/>
</dbReference>
<evidence type="ECO:0000313" key="3">
    <source>
        <dbReference type="Proteomes" id="UP001153404"/>
    </source>
</evidence>
<proteinExistence type="predicted"/>
<dbReference type="SUPFAM" id="SSF52317">
    <property type="entry name" value="Class I glutamine amidotransferase-like"/>
    <property type="match status" value="1"/>
</dbReference>
<protein>
    <submittedName>
        <fullName evidence="2">Beta-galactosidase trimerization domain-containing protein</fullName>
    </submittedName>
</protein>
<keyword evidence="3" id="KW-1185">Reference proteome</keyword>
<evidence type="ECO:0000259" key="1">
    <source>
        <dbReference type="Pfam" id="PF08532"/>
    </source>
</evidence>
<dbReference type="GO" id="GO:0005975">
    <property type="term" value="P:carbohydrate metabolic process"/>
    <property type="evidence" value="ECO:0007669"/>
    <property type="project" value="InterPro"/>
</dbReference>
<dbReference type="AlphaFoldDB" id="A0A9X4KXB7"/>
<evidence type="ECO:0000313" key="2">
    <source>
        <dbReference type="EMBL" id="MDG0809964.1"/>
    </source>
</evidence>
<dbReference type="Pfam" id="PF08532">
    <property type="entry name" value="Glyco_hydro_42M"/>
    <property type="match status" value="1"/>
</dbReference>
<dbReference type="Pfam" id="PF14871">
    <property type="entry name" value="GHL6"/>
    <property type="match status" value="1"/>
</dbReference>
<feature type="domain" description="Beta-galactosidase trimerisation" evidence="1">
    <location>
        <begin position="376"/>
        <end position="432"/>
    </location>
</feature>
<dbReference type="InterPro" id="IPR028212">
    <property type="entry name" value="GHL6"/>
</dbReference>
<dbReference type="InterPro" id="IPR017853">
    <property type="entry name" value="GH"/>
</dbReference>
<dbReference type="Gene3D" id="3.20.20.80">
    <property type="entry name" value="Glycosidases"/>
    <property type="match status" value="1"/>
</dbReference>
<dbReference type="SUPFAM" id="SSF51445">
    <property type="entry name" value="(Trans)glycosidases"/>
    <property type="match status" value="1"/>
</dbReference>
<dbReference type="Gene3D" id="3.40.50.880">
    <property type="match status" value="1"/>
</dbReference>
<dbReference type="InterPro" id="IPR029062">
    <property type="entry name" value="Class_I_gatase-like"/>
</dbReference>
<reference evidence="2" key="1">
    <citation type="submission" date="2022-10" db="EMBL/GenBank/DDBJ databases">
        <title>Comparative genomic analysis of Cohnella hashimotonis sp. nov., isolated from the International Space Station.</title>
        <authorList>
            <person name="Simpson A."/>
            <person name="Venkateswaran K."/>
        </authorList>
    </citation>
    <scope>NUCLEOTIDE SEQUENCE</scope>
    <source>
        <strain evidence="2">DSM 28161</strain>
    </source>
</reference>
<organism evidence="2 3">
    <name type="scientific">Cohnella rhizosphaerae</name>
    <dbReference type="NCBI Taxonomy" id="1457232"/>
    <lineage>
        <taxon>Bacteria</taxon>
        <taxon>Bacillati</taxon>
        <taxon>Bacillota</taxon>
        <taxon>Bacilli</taxon>
        <taxon>Bacillales</taxon>
        <taxon>Paenibacillaceae</taxon>
        <taxon>Cohnella</taxon>
    </lineage>
</organism>
<name>A0A9X4KXB7_9BACL</name>
<accession>A0A9X4KXB7</accession>
<dbReference type="GO" id="GO:0004565">
    <property type="term" value="F:beta-galactosidase activity"/>
    <property type="evidence" value="ECO:0007669"/>
    <property type="project" value="InterPro"/>
</dbReference>
<gene>
    <name evidence="2" type="ORF">OMP40_11875</name>
</gene>
<dbReference type="Proteomes" id="UP001153404">
    <property type="component" value="Unassembled WGS sequence"/>
</dbReference>
<comment type="caution">
    <text evidence="2">The sequence shown here is derived from an EMBL/GenBank/DDBJ whole genome shotgun (WGS) entry which is preliminary data.</text>
</comment>
<dbReference type="RefSeq" id="WP_277531546.1">
    <property type="nucleotide sequence ID" value="NZ_JAPDIA010000003.1"/>
</dbReference>
<sequence length="659" mass="72818">MRFRQVHLDFHNSELLQQIGSRFSKSQFQEMLTLGHVDSVTLFAKCHHGWSYHPTTAGAMHPGLDFDLLGAMIEAAREIGVRTPVYVSAGLDERLAEAHPEWLVRDAAGLSPTRQDYLQPFYRLLCMNSPYLDALIRQIEEVVAANDADGLFLDIVGEKMCYCHHCIAALRGEGQDPRDADAVRELGKRVYADYTGRVNEAVRRIKPELGVFHNGGHIRRGRRDLIRMNAHLELESLPTGGYGYDHFPLSARYVQSFGMDFLGMTGKFHTHWGEFGGFKHPNALRYETALSLANGARCSVGDQLHPLGLMDEATYRLIGSVYGEVAQKEAWCAGASSVADIAVLSVEAVSDADTGFLGNGSDTGAVRMLLEGKYLFDVVDTEEDFGRYKVLVLPDAIPVGPRLQGKLERFLAAGGKVLATGKSGLAEEGDRFAIDLGIRWIGDNPYRPAYVRPDFPLPGLGRASCVFYARSELVELTGGTTLGHIENPYYNRDLFAYCSHQHFPNSPADAGPGIVESDNGIYVSWPIFEEYATVGSYVSKAIVRYALDRLLPRKTLETDLPAQGVVTVQRQEAFDRSVVHLLYASPVKRGQGIEIIEDIVPLYGVSVSVRCGRVPAEVYLAPGRTPIPFDCRQTDGDDAFIVAFRVPELNGHQMVALQF</sequence>
<dbReference type="CDD" id="cd03143">
    <property type="entry name" value="A4_beta-galactosidase_middle_domain"/>
    <property type="match status" value="1"/>
</dbReference>
<dbReference type="InterPro" id="IPR013738">
    <property type="entry name" value="Beta_galactosidase_Trimer"/>
</dbReference>